<comment type="caution">
    <text evidence="2">The sequence shown here is derived from an EMBL/GenBank/DDBJ whole genome shotgun (WGS) entry which is preliminary data.</text>
</comment>
<evidence type="ECO:0000313" key="3">
    <source>
        <dbReference type="Proteomes" id="UP001152747"/>
    </source>
</evidence>
<organism evidence="2 3">
    <name type="scientific">Caenorhabditis angaria</name>
    <dbReference type="NCBI Taxonomy" id="860376"/>
    <lineage>
        <taxon>Eukaryota</taxon>
        <taxon>Metazoa</taxon>
        <taxon>Ecdysozoa</taxon>
        <taxon>Nematoda</taxon>
        <taxon>Chromadorea</taxon>
        <taxon>Rhabditida</taxon>
        <taxon>Rhabditina</taxon>
        <taxon>Rhabditomorpha</taxon>
        <taxon>Rhabditoidea</taxon>
        <taxon>Rhabditidae</taxon>
        <taxon>Peloderinae</taxon>
        <taxon>Caenorhabditis</taxon>
    </lineage>
</organism>
<gene>
    <name evidence="2" type="ORF">CAMP_LOCUS13940</name>
</gene>
<dbReference type="AlphaFoldDB" id="A0A9P1IXN2"/>
<proteinExistence type="predicted"/>
<protein>
    <submittedName>
        <fullName evidence="2">Uncharacterized protein</fullName>
    </submittedName>
</protein>
<feature type="region of interest" description="Disordered" evidence="1">
    <location>
        <begin position="1"/>
        <end position="24"/>
    </location>
</feature>
<accession>A0A9P1IXN2</accession>
<feature type="compositionally biased region" description="Basic and acidic residues" evidence="1">
    <location>
        <begin position="1"/>
        <end position="11"/>
    </location>
</feature>
<sequence>MSSSEKEENERAQAGGNHQSVQKIETWKMKSADGLIDARNSLKSETVKTDDLEKAMENLIERNTVEDFEMIENLTNTLLTRLDGIENWLLNLNELFEQTQMSTNIN</sequence>
<keyword evidence="3" id="KW-1185">Reference proteome</keyword>
<name>A0A9P1IXN2_9PELO</name>
<reference evidence="2" key="1">
    <citation type="submission" date="2022-11" db="EMBL/GenBank/DDBJ databases">
        <authorList>
            <person name="Kikuchi T."/>
        </authorList>
    </citation>
    <scope>NUCLEOTIDE SEQUENCE</scope>
    <source>
        <strain evidence="2">PS1010</strain>
    </source>
</reference>
<dbReference type="EMBL" id="CANHGI010000005">
    <property type="protein sequence ID" value="CAI5451303.1"/>
    <property type="molecule type" value="Genomic_DNA"/>
</dbReference>
<evidence type="ECO:0000256" key="1">
    <source>
        <dbReference type="SAM" id="MobiDB-lite"/>
    </source>
</evidence>
<evidence type="ECO:0000313" key="2">
    <source>
        <dbReference type="EMBL" id="CAI5451303.1"/>
    </source>
</evidence>
<dbReference type="Proteomes" id="UP001152747">
    <property type="component" value="Unassembled WGS sequence"/>
</dbReference>